<name>A0ABV0S8K7_9TELE</name>
<organism evidence="2 3">
    <name type="scientific">Xenoophorus captivus</name>
    <dbReference type="NCBI Taxonomy" id="1517983"/>
    <lineage>
        <taxon>Eukaryota</taxon>
        <taxon>Metazoa</taxon>
        <taxon>Chordata</taxon>
        <taxon>Craniata</taxon>
        <taxon>Vertebrata</taxon>
        <taxon>Euteleostomi</taxon>
        <taxon>Actinopterygii</taxon>
        <taxon>Neopterygii</taxon>
        <taxon>Teleostei</taxon>
        <taxon>Neoteleostei</taxon>
        <taxon>Acanthomorphata</taxon>
        <taxon>Ovalentaria</taxon>
        <taxon>Atherinomorphae</taxon>
        <taxon>Cyprinodontiformes</taxon>
        <taxon>Goodeidae</taxon>
        <taxon>Xenoophorus</taxon>
    </lineage>
</organism>
<gene>
    <name evidence="2" type="ORF">XENOCAPTIV_024886</name>
</gene>
<dbReference type="EMBL" id="JAHRIN010073126">
    <property type="protein sequence ID" value="MEQ2216900.1"/>
    <property type="molecule type" value="Genomic_DNA"/>
</dbReference>
<protein>
    <recommendedName>
        <fullName evidence="4">Secreted protein</fullName>
    </recommendedName>
</protein>
<feature type="signal peptide" evidence="1">
    <location>
        <begin position="1"/>
        <end position="28"/>
    </location>
</feature>
<keyword evidence="1" id="KW-0732">Signal</keyword>
<evidence type="ECO:0000313" key="3">
    <source>
        <dbReference type="Proteomes" id="UP001434883"/>
    </source>
</evidence>
<evidence type="ECO:0000313" key="2">
    <source>
        <dbReference type="EMBL" id="MEQ2216900.1"/>
    </source>
</evidence>
<dbReference type="Proteomes" id="UP001434883">
    <property type="component" value="Unassembled WGS sequence"/>
</dbReference>
<accession>A0ABV0S8K7</accession>
<reference evidence="2 3" key="1">
    <citation type="submission" date="2021-06" db="EMBL/GenBank/DDBJ databases">
        <authorList>
            <person name="Palmer J.M."/>
        </authorList>
    </citation>
    <scope>NUCLEOTIDE SEQUENCE [LARGE SCALE GENOMIC DNA]</scope>
    <source>
        <strain evidence="2 3">XC_2019</strain>
        <tissue evidence="2">Muscle</tissue>
    </source>
</reference>
<keyword evidence="3" id="KW-1185">Reference proteome</keyword>
<proteinExistence type="predicted"/>
<comment type="caution">
    <text evidence="2">The sequence shown here is derived from an EMBL/GenBank/DDBJ whole genome shotgun (WGS) entry which is preliminary data.</text>
</comment>
<feature type="chain" id="PRO_5046474548" description="Secreted protein" evidence="1">
    <location>
        <begin position="29"/>
        <end position="120"/>
    </location>
</feature>
<evidence type="ECO:0008006" key="4">
    <source>
        <dbReference type="Google" id="ProtNLM"/>
    </source>
</evidence>
<sequence length="120" mass="12967">MWLLPILILCVQIFQNVVFTYLPPCVFAWFSKGAGGGDGCWGVVGCPCHIKGLSVHVSLVLPGLHCSCFTFVYGSRNEAKYISSGLLCKMLQLASNWVGSLCEPGPPQLLSFDLSLAPFV</sequence>
<evidence type="ECO:0000256" key="1">
    <source>
        <dbReference type="SAM" id="SignalP"/>
    </source>
</evidence>